<evidence type="ECO:0000256" key="1">
    <source>
        <dbReference type="SAM" id="Phobius"/>
    </source>
</evidence>
<accession>A0A0G0FJ25</accession>
<evidence type="ECO:0008006" key="4">
    <source>
        <dbReference type="Google" id="ProtNLM"/>
    </source>
</evidence>
<reference evidence="2 3" key="1">
    <citation type="journal article" date="2015" name="Nature">
        <title>rRNA introns, odd ribosomes, and small enigmatic genomes across a large radiation of phyla.</title>
        <authorList>
            <person name="Brown C.T."/>
            <person name="Hug L.A."/>
            <person name="Thomas B.C."/>
            <person name="Sharon I."/>
            <person name="Castelle C.J."/>
            <person name="Singh A."/>
            <person name="Wilkins M.J."/>
            <person name="Williams K.H."/>
            <person name="Banfield J.F."/>
        </authorList>
    </citation>
    <scope>NUCLEOTIDE SEQUENCE [LARGE SCALE GENOMIC DNA]</scope>
</reference>
<sequence>MEEEGIRVTTQKKSKKLQTVLLVITGILGLALIGVAIYFYTIKDTNTNTDTTNNVTCGCYYIDPAVTTECGDPRRAFQFEVATNTSTETCKAACATSKLSTNDLNSSTQQDLYQICQLQTISDSRCQSMTITDKNGKIVTGKVSSTDQLNIEATFDGEYSDYKFVVNNETTDPDLVTPDKITIKKTIDDLSSSTAINIVATGTTADGQQINSPICRRLVEVTQAGESNVSNLQLTTRLDGSTMKISNAKISIGNLTSSANTKITFTFGTTFPELVMTKGFTVDTTGGVIEIVEQDLYNALNFSNSKSFSQLNDHTGNLTIKSEVYISNASIGSASASVTYPAVQDDTNTDTNTDTTVASSFTVANTVNLTCVERVSPSNTVQYSINVTNKSTTSQKITSITDKLPLGFAYATGTTKLNGVLVTDSGYVTPTDVGDSQQLVIAKTGGWTLSANQSLTIVFQAQAGADALTGTNKNEVVVTPEEVPTDPTTLRASVNTTVAQDCENPDATTDETPSTGIFDSVIFKVIIGITVIVTGWYIYSRPKGRLFVERFVDSELYKTTELGTWKLFKPKKYFEETVVRKSQRKRE</sequence>
<evidence type="ECO:0000313" key="2">
    <source>
        <dbReference type="EMBL" id="KKQ17827.1"/>
    </source>
</evidence>
<keyword evidence="1" id="KW-1133">Transmembrane helix</keyword>
<dbReference type="Proteomes" id="UP000033886">
    <property type="component" value="Unassembled WGS sequence"/>
</dbReference>
<dbReference type="EMBL" id="LBSK01000005">
    <property type="protein sequence ID" value="KKQ17827.1"/>
    <property type="molecule type" value="Genomic_DNA"/>
</dbReference>
<keyword evidence="1" id="KW-0472">Membrane</keyword>
<name>A0A0G0FJ25_9BACT</name>
<evidence type="ECO:0000313" key="3">
    <source>
        <dbReference type="Proteomes" id="UP000033886"/>
    </source>
</evidence>
<organism evidence="2 3">
    <name type="scientific">candidate division WS6 bacterium GW2011_GWF1_36_8</name>
    <dbReference type="NCBI Taxonomy" id="1619098"/>
    <lineage>
        <taxon>Bacteria</taxon>
        <taxon>Candidatus Dojkabacteria</taxon>
    </lineage>
</organism>
<dbReference type="InterPro" id="IPR047589">
    <property type="entry name" value="DUF11_rpt"/>
</dbReference>
<comment type="caution">
    <text evidence="2">The sequence shown here is derived from an EMBL/GenBank/DDBJ whole genome shotgun (WGS) entry which is preliminary data.</text>
</comment>
<feature type="transmembrane region" description="Helical" evidence="1">
    <location>
        <begin position="20"/>
        <end position="40"/>
    </location>
</feature>
<proteinExistence type="predicted"/>
<protein>
    <recommendedName>
        <fullName evidence="4">DUF11 domain-containing protein</fullName>
    </recommendedName>
</protein>
<feature type="transmembrane region" description="Helical" evidence="1">
    <location>
        <begin position="521"/>
        <end position="539"/>
    </location>
</feature>
<dbReference type="AlphaFoldDB" id="A0A0G0FJ25"/>
<gene>
    <name evidence="2" type="ORF">US29_C0005G0014</name>
</gene>
<keyword evidence="1" id="KW-0812">Transmembrane</keyword>
<dbReference type="NCBIfam" id="TIGR01451">
    <property type="entry name" value="B_ant_repeat"/>
    <property type="match status" value="1"/>
</dbReference>